<evidence type="ECO:0000313" key="2">
    <source>
        <dbReference type="Proteomes" id="UP000008068"/>
    </source>
</evidence>
<dbReference type="Proteomes" id="UP000008068">
    <property type="component" value="Unassembled WGS sequence"/>
</dbReference>
<dbReference type="InParanoid" id="G0MBG4"/>
<organism evidence="2">
    <name type="scientific">Caenorhabditis brenneri</name>
    <name type="common">Nematode worm</name>
    <dbReference type="NCBI Taxonomy" id="135651"/>
    <lineage>
        <taxon>Eukaryota</taxon>
        <taxon>Metazoa</taxon>
        <taxon>Ecdysozoa</taxon>
        <taxon>Nematoda</taxon>
        <taxon>Chromadorea</taxon>
        <taxon>Rhabditida</taxon>
        <taxon>Rhabditina</taxon>
        <taxon>Rhabditomorpha</taxon>
        <taxon>Rhabditoidea</taxon>
        <taxon>Rhabditidae</taxon>
        <taxon>Peloderinae</taxon>
        <taxon>Caenorhabditis</taxon>
    </lineage>
</organism>
<dbReference type="AlphaFoldDB" id="G0MBG4"/>
<dbReference type="HOGENOM" id="CLU_1504752_0_0_1"/>
<proteinExistence type="predicted"/>
<protein>
    <submittedName>
        <fullName evidence="1">Uncharacterized protein</fullName>
    </submittedName>
</protein>
<reference evidence="2" key="1">
    <citation type="submission" date="2011-07" db="EMBL/GenBank/DDBJ databases">
        <authorList>
            <consortium name="Caenorhabditis brenneri Sequencing and Analysis Consortium"/>
            <person name="Wilson R.K."/>
        </authorList>
    </citation>
    <scope>NUCLEOTIDE SEQUENCE [LARGE SCALE GENOMIC DNA]</scope>
    <source>
        <strain evidence="2">PB2801</strain>
    </source>
</reference>
<name>G0MBG4_CAEBE</name>
<dbReference type="EMBL" id="GL379788">
    <property type="protein sequence ID" value="EGT40439.1"/>
    <property type="molecule type" value="Genomic_DNA"/>
</dbReference>
<sequence>MQAIHLINSETLHEVFGLGLKKSGLSDRKLDFVVRQSQLTLAVLHEMDIRGMNWMIQFDEHQRSTAEIPKKYAERRDFIPATSPLALELFITQENEKTYHILQNVVPNDNNNQLMSGKYVQLWIDTGSHVTDLKRSIETDTTQDANKKIAKLDGLTGSTNEPLNNLAPVEQPENMELEI</sequence>
<evidence type="ECO:0000313" key="1">
    <source>
        <dbReference type="EMBL" id="EGT40439.1"/>
    </source>
</evidence>
<keyword evidence="2" id="KW-1185">Reference proteome</keyword>
<gene>
    <name evidence="1" type="ORF">CAEBREN_11388</name>
</gene>
<accession>G0MBG4</accession>